<dbReference type="Proteomes" id="UP001169217">
    <property type="component" value="Unassembled WGS sequence"/>
</dbReference>
<dbReference type="PANTHER" id="PTHR33112:SF10">
    <property type="entry name" value="TOL"/>
    <property type="match status" value="1"/>
</dbReference>
<feature type="region of interest" description="Disordered" evidence="1">
    <location>
        <begin position="369"/>
        <end position="393"/>
    </location>
</feature>
<evidence type="ECO:0000259" key="2">
    <source>
        <dbReference type="Pfam" id="PF06985"/>
    </source>
</evidence>
<protein>
    <recommendedName>
        <fullName evidence="2">Heterokaryon incompatibility domain-containing protein</fullName>
    </recommendedName>
</protein>
<evidence type="ECO:0000256" key="1">
    <source>
        <dbReference type="SAM" id="MobiDB-lite"/>
    </source>
</evidence>
<comment type="caution">
    <text evidence="3">The sequence shown here is derived from an EMBL/GenBank/DDBJ whole genome shotgun (WGS) entry which is preliminary data.</text>
</comment>
<proteinExistence type="predicted"/>
<dbReference type="Pfam" id="PF06985">
    <property type="entry name" value="HET"/>
    <property type="match status" value="1"/>
</dbReference>
<feature type="region of interest" description="Disordered" evidence="1">
    <location>
        <begin position="823"/>
        <end position="843"/>
    </location>
</feature>
<feature type="compositionally biased region" description="Polar residues" evidence="1">
    <location>
        <begin position="826"/>
        <end position="837"/>
    </location>
</feature>
<dbReference type="EMBL" id="JARUPT010000307">
    <property type="protein sequence ID" value="KAK0373439.1"/>
    <property type="molecule type" value="Genomic_DNA"/>
</dbReference>
<gene>
    <name evidence="3" type="ORF">CLIM01_09205</name>
</gene>
<organism evidence="3 4">
    <name type="scientific">Colletotrichum limetticola</name>
    <dbReference type="NCBI Taxonomy" id="1209924"/>
    <lineage>
        <taxon>Eukaryota</taxon>
        <taxon>Fungi</taxon>
        <taxon>Dikarya</taxon>
        <taxon>Ascomycota</taxon>
        <taxon>Pezizomycotina</taxon>
        <taxon>Sordariomycetes</taxon>
        <taxon>Hypocreomycetidae</taxon>
        <taxon>Glomerellales</taxon>
        <taxon>Glomerellaceae</taxon>
        <taxon>Colletotrichum</taxon>
        <taxon>Colletotrichum acutatum species complex</taxon>
    </lineage>
</organism>
<evidence type="ECO:0000313" key="3">
    <source>
        <dbReference type="EMBL" id="KAK0373439.1"/>
    </source>
</evidence>
<reference evidence="3" key="1">
    <citation type="submission" date="2023-04" db="EMBL/GenBank/DDBJ databases">
        <title>Colletotrichum limetticola genome sequence.</title>
        <authorList>
            <person name="Baroncelli R."/>
        </authorList>
    </citation>
    <scope>NUCLEOTIDE SEQUENCE</scope>
    <source>
        <strain evidence="3">KLA-Anderson</strain>
    </source>
</reference>
<name>A0ABQ9PPE4_9PEZI</name>
<keyword evidence="4" id="KW-1185">Reference proteome</keyword>
<dbReference type="InterPro" id="IPR010730">
    <property type="entry name" value="HET"/>
</dbReference>
<evidence type="ECO:0000313" key="4">
    <source>
        <dbReference type="Proteomes" id="UP001169217"/>
    </source>
</evidence>
<dbReference type="PANTHER" id="PTHR33112">
    <property type="entry name" value="DOMAIN PROTEIN, PUTATIVE-RELATED"/>
    <property type="match status" value="1"/>
</dbReference>
<feature type="domain" description="Heterokaryon incompatibility" evidence="2">
    <location>
        <begin position="189"/>
        <end position="350"/>
    </location>
</feature>
<accession>A0ABQ9PPE4</accession>
<sequence>MENDLDSRAPFAAHDRLMMAGLATLTQYRIERREAELWAVKDCKFLVVDEEGELVDGKRDQAAPSTIEQLDKVREKILKQPTEVCEERAVRDEKRRKGKAIENDDCEFEDSPSGARLQFCGNVEPRYARSSTNVDEPPPDDFECIICAHCPEFPHDRKTRHFRLYRPRDEFPELFEDGIPSANNICAHYLAISYCWPPQQKDNNGNIIDIPRTYKVRDLDGVVRENRALDDILDRAVDVANSFGLRMIWIDQECLPQPPQDTESPSKEDKQFGIQAMDIIYNRAFVTGGLLDVAMSNWQQLEKIRGLISKTRNSGTSRLITNDQDLEIVISFLQKVKSDRWYTRAWVVQEAISAGDNLSLVFRRGSGLPERTKPRIPKKRSGLPTHSLESENQRRGLPSEVVCIMVHEFRDIVRAAKTFLQQHSLEGDELNLHRKASLYVAMGIVAEAEDLHPPFWKPKKSFNFGARSAISFGIRPTVDAAGALTLLKTRECYHNQDRLAIMANMCGYEHRLDPEAVARDCLSLRAALLTLSLMNNDFSLLVPEAYSDTIAKDASEDPGLCLLQSVRPGWAHPFDVDFEFLDQVTIRGFDLPRTILRERRPGILGVSAYIWDVGFEPVDLTPIKVRWLQDWLNLSCIKTKCVRMPDEELRAYKLRQDTIAERMHLPNATARIKRELAEKGVLGNDSPFWSGIEHYAGTAEISLCLLANRLEFSPSRQVLFGEIFFDILRFLHDKATIDPRAQGVANSIWQSVRVDAVHDDFPPLPDEVSNGLFEHPAVQRNAFRTIALDRTRTGEYYQTWFIDRIMMHGNLFVGSYVPEPRDDKFTGQQSTASNAEANQEHQHDSLEYDELFKRAKRFGINGVKCCIMHRQFHRAMATYAIAADDIHRYSHLQTEAEKKSRPGGARLQLTPGTMVSFLESMATIQDSEEETRRAKELFSIFDVDGPCKIAIPYDTAWEMIPHPSMRSMSVGWIAEFGGAPDEDEESRVAMVERMTNGSSSSTRSRIKEAVTMRVLGKVRGFWPIMFTHPIGKYALVDMGW</sequence>